<feature type="signal peptide" evidence="4">
    <location>
        <begin position="1"/>
        <end position="27"/>
    </location>
</feature>
<name>A0A3B7MIV3_9BACT</name>
<gene>
    <name evidence="5" type="ORF">D3H65_05790</name>
</gene>
<evidence type="ECO:0000256" key="4">
    <source>
        <dbReference type="SAM" id="SignalP"/>
    </source>
</evidence>
<dbReference type="InterPro" id="IPR036942">
    <property type="entry name" value="Beta-barrel_TonB_sf"/>
</dbReference>
<dbReference type="Proteomes" id="UP000263900">
    <property type="component" value="Chromosome"/>
</dbReference>
<accession>A0A3B7MIV3</accession>
<dbReference type="AlphaFoldDB" id="A0A3B7MIV3"/>
<dbReference type="Gene3D" id="2.40.170.20">
    <property type="entry name" value="TonB-dependent receptor, beta-barrel domain"/>
    <property type="match status" value="1"/>
</dbReference>
<proteinExistence type="predicted"/>
<dbReference type="SUPFAM" id="SSF49464">
    <property type="entry name" value="Carboxypeptidase regulatory domain-like"/>
    <property type="match status" value="1"/>
</dbReference>
<evidence type="ECO:0000256" key="2">
    <source>
        <dbReference type="ARBA" id="ARBA00023136"/>
    </source>
</evidence>
<reference evidence="5 6" key="1">
    <citation type="submission" date="2018-09" db="EMBL/GenBank/DDBJ databases">
        <title>Genome sequencing of strain 6GH32-13.</title>
        <authorList>
            <person name="Weon H.-Y."/>
            <person name="Heo J."/>
            <person name="Kwon S.-W."/>
        </authorList>
    </citation>
    <scope>NUCLEOTIDE SEQUENCE [LARGE SCALE GENOMIC DNA]</scope>
    <source>
        <strain evidence="5 6">5GH32-13</strain>
    </source>
</reference>
<dbReference type="Gene3D" id="2.170.130.10">
    <property type="entry name" value="TonB-dependent receptor, plug domain"/>
    <property type="match status" value="1"/>
</dbReference>
<dbReference type="RefSeq" id="WP_119049355.1">
    <property type="nucleotide sequence ID" value="NZ_CP032157.1"/>
</dbReference>
<dbReference type="InterPro" id="IPR008969">
    <property type="entry name" value="CarboxyPept-like_regulatory"/>
</dbReference>
<evidence type="ECO:0000256" key="1">
    <source>
        <dbReference type="ARBA" id="ARBA00004442"/>
    </source>
</evidence>
<dbReference type="KEGG" id="pseg:D3H65_05790"/>
<evidence type="ECO:0000313" key="5">
    <source>
        <dbReference type="EMBL" id="AXY73517.1"/>
    </source>
</evidence>
<dbReference type="EMBL" id="CP032157">
    <property type="protein sequence ID" value="AXY73517.1"/>
    <property type="molecule type" value="Genomic_DNA"/>
</dbReference>
<dbReference type="GO" id="GO:0009279">
    <property type="term" value="C:cell outer membrane"/>
    <property type="evidence" value="ECO:0007669"/>
    <property type="project" value="UniProtKB-SubCell"/>
</dbReference>
<sequence>MVKALIAPKQWLWWLVISIGSITTAPAQSDPTISLTVKNKTVKEVADLFFTRYRIAITGDILAERIYVNIRLKNTPVDEALRICFAGLPVKITRHGNNVTITTVGDLWRQKEGIVLDNRLLPLEQVTVKALPGSQVATTDLNGKFEIRVQANADSLVCTHVQVLQKTVPIPPARFMEIVLESRSSDLEQVQINSKKPNAKGIPGLAMGSYEQIDLARKESNLVYDINDVVRVAGSSLLVNKDRYYLRGISTINSDQAPLIILNGFIYEGDLKSINPADIEKLTFYKDAIATSIWGIRASNGVIAIQTKNGNYNSPLQVSFTANAAYTRKTNIFNGQDFLSASDVVDIQSGLFLNGFYDAALQNSIDFPAVPVVAEILDQRRQGRISYFQAEQWLDSLRRNDVRKDLDRYFYKNGFQQQYAVGLQQGDSTYHFNLTVGFDWQRPVLQRNLLQRTTISLNHVQKIPKYKTEIGTSLMVAIHEEQNNNTGRPASLAPYQRLADDKGNPLPVTMDYRDGFTDTAGGGKLLDWKYRPLQELEEADNTRKSNEIVAAVQIWQPILPKLRIQASTQFHVGTVTQEDRKSPETYYTRNLINLFSQVTAGNVINQIPYGTIRDVSNGKKQAFNLSFQCQFTDSALGRHRKVKDWLSISLGADLTRRKEISTLSRDYAWRKDNPPVFINTHDPMPLYIGDRSQRIPTVPDYNVRNNTSFFSAWLTGTWFLRKKWSFSGTLRKESSNLLGIKTNKAIRPLYAIGVGWLLSNEKFFPFKKIIPHLNLKFTYGITTNINKQVSALTTAQSIGTNGYGQPAAVIISPPNPSLQPEITGTTNIGIEMSAIRDLLQIKFDYFVKDCRDLIGAAPLDYTSGLSSYTGNTANMIVNGFELNIMSRYSKGPVHVTHNLLLNKFVDRITRYLSQQSIVSSYLQPGQVSPLQGQSYFAINSLPVAGLDPQTGKLLALVDGHPSIDYNKVLLSPDLKRYLQVSGSSIPTVYGSFYTGINCKGFTLAGTIGFRMGYYFRRTSVSYPRLLLGQQTHQDYLKRWQKPGDELFTNVPVLEYPPDMGMDAYYQSAAFLVENGSHIRLQDCSLNYQFSDKVLKGSKFSQVMVYLYGSNLGILWRANKLHLDPEFPDGNAPGWSVGGGVKIKIRSKQ</sequence>
<keyword evidence="2" id="KW-0472">Membrane</keyword>
<protein>
    <submittedName>
        <fullName evidence="5">Uncharacterized protein</fullName>
    </submittedName>
</protein>
<comment type="subcellular location">
    <subcellularLocation>
        <location evidence="1">Cell outer membrane</location>
    </subcellularLocation>
</comment>
<evidence type="ECO:0000313" key="6">
    <source>
        <dbReference type="Proteomes" id="UP000263900"/>
    </source>
</evidence>
<dbReference type="InterPro" id="IPR037066">
    <property type="entry name" value="Plug_dom_sf"/>
</dbReference>
<dbReference type="OrthoDB" id="9768177at2"/>
<evidence type="ECO:0000256" key="3">
    <source>
        <dbReference type="ARBA" id="ARBA00023237"/>
    </source>
</evidence>
<keyword evidence="6" id="KW-1185">Reference proteome</keyword>
<feature type="chain" id="PRO_5017704540" evidence="4">
    <location>
        <begin position="28"/>
        <end position="1148"/>
    </location>
</feature>
<keyword evidence="4" id="KW-0732">Signal</keyword>
<organism evidence="5 6">
    <name type="scientific">Paraflavitalea soli</name>
    <dbReference type="NCBI Taxonomy" id="2315862"/>
    <lineage>
        <taxon>Bacteria</taxon>
        <taxon>Pseudomonadati</taxon>
        <taxon>Bacteroidota</taxon>
        <taxon>Chitinophagia</taxon>
        <taxon>Chitinophagales</taxon>
        <taxon>Chitinophagaceae</taxon>
        <taxon>Paraflavitalea</taxon>
    </lineage>
</organism>
<dbReference type="SUPFAM" id="SSF56935">
    <property type="entry name" value="Porins"/>
    <property type="match status" value="1"/>
</dbReference>
<keyword evidence="3" id="KW-0998">Cell outer membrane</keyword>